<keyword evidence="1" id="KW-0175">Coiled coil</keyword>
<dbReference type="RefSeq" id="WP_111346762.1">
    <property type="nucleotide sequence ID" value="NZ_QLII01000001.1"/>
</dbReference>
<evidence type="ECO:0000256" key="1">
    <source>
        <dbReference type="SAM" id="Coils"/>
    </source>
</evidence>
<keyword evidence="3" id="KW-1185">Reference proteome</keyword>
<name>A0A327NVB6_9BACT</name>
<protein>
    <submittedName>
        <fullName evidence="2">Uncharacterized protein</fullName>
    </submittedName>
</protein>
<evidence type="ECO:0000313" key="3">
    <source>
        <dbReference type="Proteomes" id="UP000249016"/>
    </source>
</evidence>
<accession>A0A327NVB6</accession>
<proteinExistence type="predicted"/>
<dbReference type="OrthoDB" id="597977at2"/>
<reference evidence="2 3" key="1">
    <citation type="submission" date="2018-06" db="EMBL/GenBank/DDBJ databases">
        <title>Spirosoma sp. HMF3257 Genome sequencing and assembly.</title>
        <authorList>
            <person name="Kang H."/>
            <person name="Cha I."/>
            <person name="Kim H."/>
            <person name="Kang J."/>
            <person name="Joh K."/>
        </authorList>
    </citation>
    <scope>NUCLEOTIDE SEQUENCE [LARGE SCALE GENOMIC DNA]</scope>
    <source>
        <strain evidence="2 3">HMF3257</strain>
    </source>
</reference>
<dbReference type="AlphaFoldDB" id="A0A327NVB6"/>
<comment type="caution">
    <text evidence="2">The sequence shown here is derived from an EMBL/GenBank/DDBJ whole genome shotgun (WGS) entry which is preliminary data.</text>
</comment>
<sequence length="81" mass="9248">MSKAEDFSQQLQEHGQQLARIERLLAGQKETLTSVRAIPHYVDRAELASWLRRNRVKTVQEIEQEATTFIRAKGQKGGVSK</sequence>
<dbReference type="EMBL" id="QLII01000001">
    <property type="protein sequence ID" value="RAI76778.1"/>
    <property type="molecule type" value="Genomic_DNA"/>
</dbReference>
<dbReference type="Proteomes" id="UP000249016">
    <property type="component" value="Unassembled WGS sequence"/>
</dbReference>
<organism evidence="2 3">
    <name type="scientific">Spirosoma telluris</name>
    <dbReference type="NCBI Taxonomy" id="2183553"/>
    <lineage>
        <taxon>Bacteria</taxon>
        <taxon>Pseudomonadati</taxon>
        <taxon>Bacteroidota</taxon>
        <taxon>Cytophagia</taxon>
        <taxon>Cytophagales</taxon>
        <taxon>Cytophagaceae</taxon>
        <taxon>Spirosoma</taxon>
    </lineage>
</organism>
<feature type="coiled-coil region" evidence="1">
    <location>
        <begin position="4"/>
        <end position="31"/>
    </location>
</feature>
<evidence type="ECO:0000313" key="2">
    <source>
        <dbReference type="EMBL" id="RAI76778.1"/>
    </source>
</evidence>
<gene>
    <name evidence="2" type="ORF">HMF3257_26115</name>
</gene>